<dbReference type="AlphaFoldDB" id="A0A1M4TTW3"/>
<comment type="caution">
    <text evidence="1">The sequence shown here is derived from an EMBL/GenBank/DDBJ whole genome shotgun (WGS) entry which is preliminary data.</text>
</comment>
<proteinExistence type="predicted"/>
<organism evidence="1 2">
    <name type="scientific">Marinitoga hydrogenitolerans (strain DSM 16785 / JCM 12826 / AT1271)</name>
    <dbReference type="NCBI Taxonomy" id="1122195"/>
    <lineage>
        <taxon>Bacteria</taxon>
        <taxon>Thermotogati</taxon>
        <taxon>Thermotogota</taxon>
        <taxon>Thermotogae</taxon>
        <taxon>Petrotogales</taxon>
        <taxon>Petrotogaceae</taxon>
        <taxon>Marinitoga</taxon>
    </lineage>
</organism>
<accession>A0A1M4TTW3</accession>
<dbReference type="Proteomes" id="UP000184334">
    <property type="component" value="Unassembled WGS sequence"/>
</dbReference>
<evidence type="ECO:0000313" key="2">
    <source>
        <dbReference type="Proteomes" id="UP000184334"/>
    </source>
</evidence>
<evidence type="ECO:0000313" key="1">
    <source>
        <dbReference type="EMBL" id="SHE47929.1"/>
    </source>
</evidence>
<gene>
    <name evidence="1" type="ORF">SAMN02745164_00509</name>
</gene>
<name>A0A1M4TTW3_MARH1</name>
<protein>
    <recommendedName>
        <fullName evidence="3">Bacteriophage lambda head decoration protein D</fullName>
    </recommendedName>
</protein>
<reference evidence="1" key="1">
    <citation type="submission" date="2016-11" db="EMBL/GenBank/DDBJ databases">
        <authorList>
            <person name="Varghese N."/>
            <person name="Submissions S."/>
        </authorList>
    </citation>
    <scope>NUCLEOTIDE SEQUENCE [LARGE SCALE GENOMIC DNA]</scope>
    <source>
        <strain evidence="1">DSM 16785</strain>
    </source>
</reference>
<dbReference type="STRING" id="1122195.SAMN02745164_00509"/>
<sequence>MLDRKVSIVPVDVTTAIPKGSIVEYNSTNQSYAKLSAGTPAGILAEDVAASQIPAQAAVIFFGVVYEDELDAGVTVTEDLKAQLRQVGIFLESREQA</sequence>
<dbReference type="RefSeq" id="WP_072863133.1">
    <property type="nucleotide sequence ID" value="NZ_FQUI01000005.1"/>
</dbReference>
<evidence type="ECO:0008006" key="3">
    <source>
        <dbReference type="Google" id="ProtNLM"/>
    </source>
</evidence>
<keyword evidence="2" id="KW-1185">Reference proteome</keyword>
<dbReference type="EMBL" id="FQUI01000005">
    <property type="protein sequence ID" value="SHE47929.1"/>
    <property type="molecule type" value="Genomic_DNA"/>
</dbReference>